<organism evidence="2">
    <name type="scientific">marine sediment metagenome</name>
    <dbReference type="NCBI Taxonomy" id="412755"/>
    <lineage>
        <taxon>unclassified sequences</taxon>
        <taxon>metagenomes</taxon>
        <taxon>ecological metagenomes</taxon>
    </lineage>
</organism>
<gene>
    <name evidence="2" type="ORF">LCGC14_0628890</name>
</gene>
<proteinExistence type="predicted"/>
<dbReference type="InterPro" id="IPR003425">
    <property type="entry name" value="CCB3/YggT"/>
</dbReference>
<evidence type="ECO:0000313" key="2">
    <source>
        <dbReference type="EMBL" id="KKN50807.1"/>
    </source>
</evidence>
<accession>A0A0F9RM10</accession>
<evidence type="ECO:0000256" key="1">
    <source>
        <dbReference type="SAM" id="Phobius"/>
    </source>
</evidence>
<keyword evidence="1" id="KW-1133">Transmembrane helix</keyword>
<dbReference type="EMBL" id="LAZR01001094">
    <property type="protein sequence ID" value="KKN50807.1"/>
    <property type="molecule type" value="Genomic_DNA"/>
</dbReference>
<dbReference type="Pfam" id="PF02325">
    <property type="entry name" value="CCB3_YggT"/>
    <property type="match status" value="1"/>
</dbReference>
<keyword evidence="1" id="KW-0812">Transmembrane</keyword>
<comment type="caution">
    <text evidence="2">The sequence shown here is derived from an EMBL/GenBank/DDBJ whole genome shotgun (WGS) entry which is preliminary data.</text>
</comment>
<keyword evidence="1" id="KW-0472">Membrane</keyword>
<protein>
    <recommendedName>
        <fullName evidence="3">YggT family protein</fullName>
    </recommendedName>
</protein>
<feature type="transmembrane region" description="Helical" evidence="1">
    <location>
        <begin position="70"/>
        <end position="90"/>
    </location>
</feature>
<dbReference type="GO" id="GO:0016020">
    <property type="term" value="C:membrane"/>
    <property type="evidence" value="ECO:0007669"/>
    <property type="project" value="InterPro"/>
</dbReference>
<dbReference type="AlphaFoldDB" id="A0A0F9RM10"/>
<name>A0A0F9RM10_9ZZZZ</name>
<sequence>MAIILYQILSAVATILYYLIFAHIILSWVRNMNPTLSQIAETVDQLVNPILRPLRNIVPKIDLGGAQLDLTAIVALLLLGFIQGYILPIIKTLPF</sequence>
<reference evidence="2" key="1">
    <citation type="journal article" date="2015" name="Nature">
        <title>Complex archaea that bridge the gap between prokaryotes and eukaryotes.</title>
        <authorList>
            <person name="Spang A."/>
            <person name="Saw J.H."/>
            <person name="Jorgensen S.L."/>
            <person name="Zaremba-Niedzwiedzka K."/>
            <person name="Martijn J."/>
            <person name="Lind A.E."/>
            <person name="van Eijk R."/>
            <person name="Schleper C."/>
            <person name="Guy L."/>
            <person name="Ettema T.J."/>
        </authorList>
    </citation>
    <scope>NUCLEOTIDE SEQUENCE</scope>
</reference>
<feature type="transmembrane region" description="Helical" evidence="1">
    <location>
        <begin position="6"/>
        <end position="29"/>
    </location>
</feature>
<evidence type="ECO:0008006" key="3">
    <source>
        <dbReference type="Google" id="ProtNLM"/>
    </source>
</evidence>